<dbReference type="VEuPathDB" id="FungiDB:I7I53_03797"/>
<keyword evidence="1" id="KW-0732">Signal</keyword>
<sequence length="117" mass="13341">MTAVHQIVLWFLLLSGSNRISNHKTVARVLSISDILLFFFSLSRSIPTCTRVGRCMYVCIGLASWGGTGSTCASRAFQRAWGHATLKKFLYTYRKKRNRIQMTTLEKTQLIELLIHC</sequence>
<accession>A0A8A1LR35</accession>
<gene>
    <name evidence="2" type="ORF">I7I53_03797</name>
</gene>
<dbReference type="EMBL" id="CP069105">
    <property type="protein sequence ID" value="QSS55810.1"/>
    <property type="molecule type" value="Genomic_DNA"/>
</dbReference>
<name>A0A8A1LR35_AJEC8</name>
<feature type="chain" id="PRO_5034494955" description="Secreted protein" evidence="1">
    <location>
        <begin position="20"/>
        <end position="117"/>
    </location>
</feature>
<proteinExistence type="predicted"/>
<evidence type="ECO:0000313" key="3">
    <source>
        <dbReference type="Proteomes" id="UP000663419"/>
    </source>
</evidence>
<reference evidence="2" key="1">
    <citation type="submission" date="2021-01" db="EMBL/GenBank/DDBJ databases">
        <title>Chromosome-level genome assembly of a human fungal pathogen reveals clustering of transcriptionally co-regulated genes.</title>
        <authorList>
            <person name="Voorhies M."/>
            <person name="Cohen S."/>
            <person name="Shea T.P."/>
            <person name="Petrus S."/>
            <person name="Munoz J.F."/>
            <person name="Poplawski S."/>
            <person name="Goldman W.E."/>
            <person name="Michael T."/>
            <person name="Cuomo C.A."/>
            <person name="Sil A."/>
            <person name="Beyhan S."/>
        </authorList>
    </citation>
    <scope>NUCLEOTIDE SEQUENCE</scope>
    <source>
        <strain evidence="2">H88</strain>
    </source>
</reference>
<evidence type="ECO:0008006" key="4">
    <source>
        <dbReference type="Google" id="ProtNLM"/>
    </source>
</evidence>
<dbReference type="Proteomes" id="UP000663419">
    <property type="component" value="Chromosome 4"/>
</dbReference>
<evidence type="ECO:0000256" key="1">
    <source>
        <dbReference type="SAM" id="SignalP"/>
    </source>
</evidence>
<dbReference type="AlphaFoldDB" id="A0A8A1LR35"/>
<feature type="signal peptide" evidence="1">
    <location>
        <begin position="1"/>
        <end position="19"/>
    </location>
</feature>
<evidence type="ECO:0000313" key="2">
    <source>
        <dbReference type="EMBL" id="QSS55810.1"/>
    </source>
</evidence>
<protein>
    <recommendedName>
        <fullName evidence="4">Secreted protein</fullName>
    </recommendedName>
</protein>
<organism evidence="2 3">
    <name type="scientific">Ajellomyces capsulatus (strain H88)</name>
    <name type="common">Darling's disease fungus</name>
    <name type="synonym">Histoplasma capsulatum</name>
    <dbReference type="NCBI Taxonomy" id="544711"/>
    <lineage>
        <taxon>Eukaryota</taxon>
        <taxon>Fungi</taxon>
        <taxon>Dikarya</taxon>
        <taxon>Ascomycota</taxon>
        <taxon>Pezizomycotina</taxon>
        <taxon>Eurotiomycetes</taxon>
        <taxon>Eurotiomycetidae</taxon>
        <taxon>Onygenales</taxon>
        <taxon>Ajellomycetaceae</taxon>
        <taxon>Histoplasma</taxon>
    </lineage>
</organism>